<organism evidence="2 3">
    <name type="scientific">Plasmodium yoelii yoelii</name>
    <dbReference type="NCBI Taxonomy" id="73239"/>
    <lineage>
        <taxon>Eukaryota</taxon>
        <taxon>Sar</taxon>
        <taxon>Alveolata</taxon>
        <taxon>Apicomplexa</taxon>
        <taxon>Aconoidasida</taxon>
        <taxon>Haemosporida</taxon>
        <taxon>Plasmodiidae</taxon>
        <taxon>Plasmodium</taxon>
        <taxon>Plasmodium (Vinckeia)</taxon>
    </lineage>
</organism>
<dbReference type="AlphaFoldDB" id="Q7RQC1"/>
<feature type="coiled-coil region" evidence="1">
    <location>
        <begin position="30"/>
        <end position="57"/>
    </location>
</feature>
<keyword evidence="1" id="KW-0175">Coiled coil</keyword>
<name>Q7RQC1_PLAYO</name>
<dbReference type="EMBL" id="AABL01000310">
    <property type="protein sequence ID" value="EAA20469.1"/>
    <property type="molecule type" value="Genomic_DNA"/>
</dbReference>
<protein>
    <submittedName>
        <fullName evidence="2">Uncharacterized protein</fullName>
    </submittedName>
</protein>
<dbReference type="PaxDb" id="73239-Q7RQC1"/>
<accession>Q7RQC1</accession>
<evidence type="ECO:0000313" key="3">
    <source>
        <dbReference type="Proteomes" id="UP000008553"/>
    </source>
</evidence>
<keyword evidence="3" id="KW-1185">Reference proteome</keyword>
<sequence length="89" mass="10417">MNHTSFDNILQIKTFKLGIEDIQNIGSSYFGENNKKIDRYNEEINLLKQQLSDLNEKMGKSGVIHKVLEPVSAPKITFWYYELKEMVIH</sequence>
<dbReference type="Proteomes" id="UP000008553">
    <property type="component" value="Unassembled WGS sequence"/>
</dbReference>
<evidence type="ECO:0000256" key="1">
    <source>
        <dbReference type="SAM" id="Coils"/>
    </source>
</evidence>
<reference evidence="2 3" key="1">
    <citation type="journal article" date="2002" name="Nature">
        <title>Genome sequence and comparative analysis of the model rodent malaria parasite Plasmodium yoelii yoelii.</title>
        <authorList>
            <person name="Carlton J.M."/>
            <person name="Angiuoli S.V."/>
            <person name="Suh B.B."/>
            <person name="Kooij T.W."/>
            <person name="Pertea M."/>
            <person name="Silva J.C."/>
            <person name="Ermolaeva M.D."/>
            <person name="Allen J.E."/>
            <person name="Selengut J.D."/>
            <person name="Koo H.L."/>
            <person name="Peterson J.D."/>
            <person name="Pop M."/>
            <person name="Kosack D.S."/>
            <person name="Shumway M.F."/>
            <person name="Bidwell S.L."/>
            <person name="Shallom S.J."/>
            <person name="van Aken S.E."/>
            <person name="Riedmuller S.B."/>
            <person name="Feldblyum T.V."/>
            <person name="Cho J.K."/>
            <person name="Quackenbush J."/>
            <person name="Sedegah M."/>
            <person name="Shoaibi A."/>
            <person name="Cummings L.M."/>
            <person name="Florens L."/>
            <person name="Yates J.R."/>
            <person name="Raine J.D."/>
            <person name="Sinden R.E."/>
            <person name="Harris M.A."/>
            <person name="Cunningham D.A."/>
            <person name="Preiser P.R."/>
            <person name="Bergman L.W."/>
            <person name="Vaidya A.B."/>
            <person name="van Lin L.H."/>
            <person name="Janse C.J."/>
            <person name="Waters A.P."/>
            <person name="Smith H.O."/>
            <person name="White O.R."/>
            <person name="Salzberg S.L."/>
            <person name="Venter J.C."/>
            <person name="Fraser C.M."/>
            <person name="Hoffman S.L."/>
            <person name="Gardner M.J."/>
            <person name="Carucci D.J."/>
        </authorList>
    </citation>
    <scope>NUCLEOTIDE SEQUENCE [LARGE SCALE GENOMIC DNA]</scope>
    <source>
        <strain evidence="2 3">17XNL</strain>
    </source>
</reference>
<dbReference type="STRING" id="73239.Q7RQC1"/>
<dbReference type="InParanoid" id="Q7RQC1"/>
<evidence type="ECO:0000313" key="2">
    <source>
        <dbReference type="EMBL" id="EAA20469.1"/>
    </source>
</evidence>
<comment type="caution">
    <text evidence="2">The sequence shown here is derived from an EMBL/GenBank/DDBJ whole genome shotgun (WGS) entry which is preliminary data.</text>
</comment>
<gene>
    <name evidence="2" type="ORF">PY01179</name>
</gene>
<proteinExistence type="predicted"/>